<reference evidence="1" key="1">
    <citation type="submission" date="2022-01" db="EMBL/GenBank/DDBJ databases">
        <authorList>
            <person name="King R."/>
        </authorList>
    </citation>
    <scope>NUCLEOTIDE SEQUENCE</scope>
</reference>
<keyword evidence="2" id="KW-1185">Reference proteome</keyword>
<gene>
    <name evidence="1" type="ORF">NEZAVI_LOCUS11333</name>
</gene>
<dbReference type="EMBL" id="OV725081">
    <property type="protein sequence ID" value="CAH1402532.1"/>
    <property type="molecule type" value="Genomic_DNA"/>
</dbReference>
<sequence>MHAGQEVPSGPDNGAVTNEMDLSDERLFPAGSANNPGLSSCLVSYHHQSALRNISDCLSHYLSHILFIPF</sequence>
<dbReference type="Proteomes" id="UP001152798">
    <property type="component" value="Chromosome 5"/>
</dbReference>
<name>A0A9P0HIR7_NEZVI</name>
<evidence type="ECO:0000313" key="2">
    <source>
        <dbReference type="Proteomes" id="UP001152798"/>
    </source>
</evidence>
<protein>
    <submittedName>
        <fullName evidence="1">Uncharacterized protein</fullName>
    </submittedName>
</protein>
<dbReference type="AlphaFoldDB" id="A0A9P0HIR7"/>
<organism evidence="1 2">
    <name type="scientific">Nezara viridula</name>
    <name type="common">Southern green stink bug</name>
    <name type="synonym">Cimex viridulus</name>
    <dbReference type="NCBI Taxonomy" id="85310"/>
    <lineage>
        <taxon>Eukaryota</taxon>
        <taxon>Metazoa</taxon>
        <taxon>Ecdysozoa</taxon>
        <taxon>Arthropoda</taxon>
        <taxon>Hexapoda</taxon>
        <taxon>Insecta</taxon>
        <taxon>Pterygota</taxon>
        <taxon>Neoptera</taxon>
        <taxon>Paraneoptera</taxon>
        <taxon>Hemiptera</taxon>
        <taxon>Heteroptera</taxon>
        <taxon>Panheteroptera</taxon>
        <taxon>Pentatomomorpha</taxon>
        <taxon>Pentatomoidea</taxon>
        <taxon>Pentatomidae</taxon>
        <taxon>Pentatominae</taxon>
        <taxon>Nezara</taxon>
    </lineage>
</organism>
<accession>A0A9P0HIR7</accession>
<proteinExistence type="predicted"/>
<evidence type="ECO:0000313" key="1">
    <source>
        <dbReference type="EMBL" id="CAH1402532.1"/>
    </source>
</evidence>